<dbReference type="EMBL" id="LT670818">
    <property type="protein sequence ID" value="SHG87425.1"/>
    <property type="molecule type" value="Genomic_DNA"/>
</dbReference>
<gene>
    <name evidence="1" type="ORF">SAMN05444169_4577</name>
</gene>
<sequence length="44" mass="4665">MGFNVAMARRALIPQYALGHYGRLFGGLCDPGKGLPSSRISATN</sequence>
<evidence type="ECO:0000313" key="2">
    <source>
        <dbReference type="Proteomes" id="UP000190675"/>
    </source>
</evidence>
<proteinExistence type="predicted"/>
<reference evidence="1 2" key="1">
    <citation type="submission" date="2016-11" db="EMBL/GenBank/DDBJ databases">
        <authorList>
            <person name="Jaros S."/>
            <person name="Januszkiewicz K."/>
            <person name="Wedrychowicz H."/>
        </authorList>
    </citation>
    <scope>NUCLEOTIDE SEQUENCE [LARGE SCALE GENOMIC DNA]</scope>
    <source>
        <strain evidence="1 2">GAS242</strain>
    </source>
</reference>
<dbReference type="Proteomes" id="UP000190675">
    <property type="component" value="Chromosome I"/>
</dbReference>
<evidence type="ECO:0000313" key="1">
    <source>
        <dbReference type="EMBL" id="SHG87425.1"/>
    </source>
</evidence>
<name>A0A1M5ND87_9BRAD</name>
<protein>
    <submittedName>
        <fullName evidence="1">Uncharacterized protein</fullName>
    </submittedName>
</protein>
<accession>A0A1M5ND87</accession>
<dbReference type="AlphaFoldDB" id="A0A1M5ND87"/>
<organism evidence="1 2">
    <name type="scientific">Bradyrhizobium erythrophlei</name>
    <dbReference type="NCBI Taxonomy" id="1437360"/>
    <lineage>
        <taxon>Bacteria</taxon>
        <taxon>Pseudomonadati</taxon>
        <taxon>Pseudomonadota</taxon>
        <taxon>Alphaproteobacteria</taxon>
        <taxon>Hyphomicrobiales</taxon>
        <taxon>Nitrobacteraceae</taxon>
        <taxon>Bradyrhizobium</taxon>
    </lineage>
</organism>